<comment type="caution">
    <text evidence="7">The sequence shown here is derived from an EMBL/GenBank/DDBJ whole genome shotgun (WGS) entry which is preliminary data.</text>
</comment>
<keyword evidence="4" id="KW-0720">Serine protease</keyword>
<evidence type="ECO:0000256" key="2">
    <source>
        <dbReference type="ARBA" id="ARBA00022670"/>
    </source>
</evidence>
<dbReference type="Gene3D" id="6.20.330.10">
    <property type="match status" value="1"/>
</dbReference>
<dbReference type="InterPro" id="IPR002142">
    <property type="entry name" value="Peptidase_S49"/>
</dbReference>
<dbReference type="GO" id="GO:0008236">
    <property type="term" value="F:serine-type peptidase activity"/>
    <property type="evidence" value="ECO:0007669"/>
    <property type="project" value="UniProtKB-KW"/>
</dbReference>
<dbReference type="PIRSF" id="PIRSF001217">
    <property type="entry name" value="Protease_4_SppA"/>
    <property type="match status" value="1"/>
</dbReference>
<dbReference type="SUPFAM" id="SSF52096">
    <property type="entry name" value="ClpP/crotonase"/>
    <property type="match status" value="2"/>
</dbReference>
<dbReference type="GO" id="GO:0006465">
    <property type="term" value="P:signal peptide processing"/>
    <property type="evidence" value="ECO:0007669"/>
    <property type="project" value="InterPro"/>
</dbReference>
<feature type="domain" description="Peptidase S49" evidence="6">
    <location>
        <begin position="378"/>
        <end position="528"/>
    </location>
</feature>
<protein>
    <submittedName>
        <fullName evidence="7">Protease-4</fullName>
        <ecNumber evidence="7">3.4.21.-</ecNumber>
    </submittedName>
</protein>
<dbReference type="AlphaFoldDB" id="A0A7Z0BWH7"/>
<proteinExistence type="inferred from homology"/>
<dbReference type="PANTHER" id="PTHR33209">
    <property type="entry name" value="PROTEASE 4"/>
    <property type="match status" value="1"/>
</dbReference>
<evidence type="ECO:0000256" key="4">
    <source>
        <dbReference type="ARBA" id="ARBA00022825"/>
    </source>
</evidence>
<reference evidence="7 8" key="1">
    <citation type="submission" date="2020-07" db="EMBL/GenBank/DDBJ databases">
        <title>Genomic Encyclopedia of Type Strains, Phase IV (KMG-IV): sequencing the most valuable type-strain genomes for metagenomic binning, comparative biology and taxonomic classification.</title>
        <authorList>
            <person name="Goeker M."/>
        </authorList>
    </citation>
    <scope>NUCLEOTIDE SEQUENCE [LARGE SCALE GENOMIC DNA]</scope>
    <source>
        <strain evidence="7 8">DSM 29043</strain>
    </source>
</reference>
<dbReference type="NCBIfam" id="TIGR00705">
    <property type="entry name" value="SppA_67K"/>
    <property type="match status" value="1"/>
</dbReference>
<keyword evidence="3 7" id="KW-0378">Hydrolase</keyword>
<evidence type="ECO:0000259" key="6">
    <source>
        <dbReference type="Pfam" id="PF01343"/>
    </source>
</evidence>
<comment type="similarity">
    <text evidence="1">Belongs to the peptidase S49 family.</text>
</comment>
<dbReference type="GO" id="GO:0016020">
    <property type="term" value="C:membrane"/>
    <property type="evidence" value="ECO:0007669"/>
    <property type="project" value="InterPro"/>
</dbReference>
<dbReference type="Pfam" id="PF01343">
    <property type="entry name" value="Peptidase_S49"/>
    <property type="match status" value="2"/>
</dbReference>
<dbReference type="CDD" id="cd07018">
    <property type="entry name" value="S49_SppA_67K_type"/>
    <property type="match status" value="1"/>
</dbReference>
<dbReference type="InterPro" id="IPR047272">
    <property type="entry name" value="S49_SppA_C"/>
</dbReference>
<dbReference type="EC" id="3.4.21.-" evidence="7"/>
<dbReference type="PANTHER" id="PTHR33209:SF1">
    <property type="entry name" value="PEPTIDASE S49 DOMAIN-CONTAINING PROTEIN"/>
    <property type="match status" value="1"/>
</dbReference>
<dbReference type="InterPro" id="IPR029045">
    <property type="entry name" value="ClpP/crotonase-like_dom_sf"/>
</dbReference>
<dbReference type="InterPro" id="IPR047217">
    <property type="entry name" value="S49_SppA_67K_type_N"/>
</dbReference>
<dbReference type="CDD" id="cd07023">
    <property type="entry name" value="S49_Sppa_N_C"/>
    <property type="match status" value="1"/>
</dbReference>
<feature type="domain" description="Peptidase S49" evidence="6">
    <location>
        <begin position="126"/>
        <end position="281"/>
    </location>
</feature>
<dbReference type="Gene3D" id="3.90.226.10">
    <property type="entry name" value="2-enoyl-CoA Hydratase, Chain A, domain 1"/>
    <property type="match status" value="2"/>
</dbReference>
<dbReference type="Proteomes" id="UP000522081">
    <property type="component" value="Unassembled WGS sequence"/>
</dbReference>
<dbReference type="EMBL" id="JACBZF010000005">
    <property type="protein sequence ID" value="NYH96410.1"/>
    <property type="molecule type" value="Genomic_DNA"/>
</dbReference>
<evidence type="ECO:0000313" key="8">
    <source>
        <dbReference type="Proteomes" id="UP000522081"/>
    </source>
</evidence>
<evidence type="ECO:0000256" key="5">
    <source>
        <dbReference type="PIRSR" id="PIRSR001217-1"/>
    </source>
</evidence>
<evidence type="ECO:0000256" key="3">
    <source>
        <dbReference type="ARBA" id="ARBA00022801"/>
    </source>
</evidence>
<dbReference type="RefSeq" id="WP_179408254.1">
    <property type="nucleotide sequence ID" value="NZ_BMGF01000005.1"/>
</dbReference>
<accession>A0A7Z0BWH7</accession>
<dbReference type="InterPro" id="IPR004634">
    <property type="entry name" value="Pept_S49_pIV"/>
</dbReference>
<feature type="active site" description="Nucleophile" evidence="5">
    <location>
        <position position="394"/>
    </location>
</feature>
<feature type="active site" description="Proton donor/acceptor" evidence="5">
    <location>
        <position position="193"/>
    </location>
</feature>
<evidence type="ECO:0000256" key="1">
    <source>
        <dbReference type="ARBA" id="ARBA00008683"/>
    </source>
</evidence>
<keyword evidence="2 7" id="KW-0645">Protease</keyword>
<keyword evidence="8" id="KW-1185">Reference proteome</keyword>
<gene>
    <name evidence="7" type="ORF">FHS75_002749</name>
</gene>
<evidence type="ECO:0000313" key="7">
    <source>
        <dbReference type="EMBL" id="NYH96410.1"/>
    </source>
</evidence>
<name>A0A7Z0BWH7_9SPHN</name>
<organism evidence="7 8">
    <name type="scientific">Novosphingobium marinum</name>
    <dbReference type="NCBI Taxonomy" id="1514948"/>
    <lineage>
        <taxon>Bacteria</taxon>
        <taxon>Pseudomonadati</taxon>
        <taxon>Pseudomonadota</taxon>
        <taxon>Alphaproteobacteria</taxon>
        <taxon>Sphingomonadales</taxon>
        <taxon>Sphingomonadaceae</taxon>
        <taxon>Novosphingobium</taxon>
    </lineage>
</organism>
<sequence>MVFARKVWAVLVGVKDAMALVFLLLFFLALYAVLTARPGPGQVIEGAMLFGLDGVVVEEPAIPDPITQLVSRQAPVAEYRARDIVRALRGAVGDDAVKVVVFDLSRFMGGGLVHMQEIGAAMDEVREAGKPVLTYATAYVDDGILLAAHSSEAWVDPLGGALVSGPGGERLYYAGLLEKLKVDANVYRVGTFKSAVEPYMRSDASPEAKEAYRSLYAAMWDAWKGDVERVRPKAQVERAALDPVAWLEEAGGDGARAAVAAGLADKTGTWVQFGERVAELAGEDEFDETPGSFAHTPFGTWLSVNAPETPGKAIGVVTVAGEIVDGDAGPGIAGGERIGRLLDDALDRDFAALVVRVDSPGGSIMASERIRDAILRYKARDIPVVVSMANVAASGGYWVSTPASRIFAEPGTITGSIGVFAVVPTFERALQDIGVNSDGVRTTPLSGQPDLLGGFTPEVGPMIQAYIEDSYRRFLTLVAKSRGMTAERTDTVAQGRPWDGGTARQLGLVDEFGGLDEALAHAAKVAGLDDGDWHPVFLDGGEPTWLAIFESLDNRRTARRPTGRDFAALAADRQMSVLDRVARDVDRLLATRGAQAYCLECPPEPAATARRERTGLVDLLLARFAGS</sequence>